<organism evidence="9 10">
    <name type="scientific">Streptomyces polygonati</name>
    <dbReference type="NCBI Taxonomy" id="1617087"/>
    <lineage>
        <taxon>Bacteria</taxon>
        <taxon>Bacillati</taxon>
        <taxon>Actinomycetota</taxon>
        <taxon>Actinomycetes</taxon>
        <taxon>Kitasatosporales</taxon>
        <taxon>Streptomycetaceae</taxon>
        <taxon>Streptomyces</taxon>
    </lineage>
</organism>
<evidence type="ECO:0000256" key="7">
    <source>
        <dbReference type="SAM" id="Phobius"/>
    </source>
</evidence>
<feature type="transmembrane region" description="Helical" evidence="7">
    <location>
        <begin position="165"/>
        <end position="183"/>
    </location>
</feature>
<keyword evidence="9" id="KW-0645">Protease</keyword>
<evidence type="ECO:0000256" key="6">
    <source>
        <dbReference type="ARBA" id="ARBA00023136"/>
    </source>
</evidence>
<name>A0ABV8HTR0_9ACTN</name>
<dbReference type="EMBL" id="JBHSBB010000014">
    <property type="protein sequence ID" value="MFC4034195.1"/>
    <property type="molecule type" value="Genomic_DNA"/>
</dbReference>
<evidence type="ECO:0000256" key="3">
    <source>
        <dbReference type="ARBA" id="ARBA00022692"/>
    </source>
</evidence>
<dbReference type="GO" id="GO:0006508">
    <property type="term" value="P:proteolysis"/>
    <property type="evidence" value="ECO:0007669"/>
    <property type="project" value="UniProtKB-KW"/>
</dbReference>
<dbReference type="Gene3D" id="1.20.1540.10">
    <property type="entry name" value="Rhomboid-like"/>
    <property type="match status" value="1"/>
</dbReference>
<dbReference type="InterPro" id="IPR035952">
    <property type="entry name" value="Rhomboid-like_sf"/>
</dbReference>
<dbReference type="InterPro" id="IPR050925">
    <property type="entry name" value="Rhomboid_protease_S54"/>
</dbReference>
<evidence type="ECO:0000313" key="10">
    <source>
        <dbReference type="Proteomes" id="UP001595765"/>
    </source>
</evidence>
<dbReference type="Proteomes" id="UP001595765">
    <property type="component" value="Unassembled WGS sequence"/>
</dbReference>
<protein>
    <submittedName>
        <fullName evidence="9">Rhomboid family intramembrane serine protease</fullName>
    </submittedName>
</protein>
<proteinExistence type="inferred from homology"/>
<keyword evidence="6 7" id="KW-0472">Membrane</keyword>
<comment type="caution">
    <text evidence="9">The sequence shown here is derived from an EMBL/GenBank/DDBJ whole genome shotgun (WGS) entry which is preliminary data.</text>
</comment>
<keyword evidence="10" id="KW-1185">Reference proteome</keyword>
<reference evidence="10" key="1">
    <citation type="journal article" date="2019" name="Int. J. Syst. Evol. Microbiol.">
        <title>The Global Catalogue of Microorganisms (GCM) 10K type strain sequencing project: providing services to taxonomists for standard genome sequencing and annotation.</title>
        <authorList>
            <consortium name="The Broad Institute Genomics Platform"/>
            <consortium name="The Broad Institute Genome Sequencing Center for Infectious Disease"/>
            <person name="Wu L."/>
            <person name="Ma J."/>
        </authorList>
    </citation>
    <scope>NUCLEOTIDE SEQUENCE [LARGE SCALE GENOMIC DNA]</scope>
    <source>
        <strain evidence="10">CGMCC 4.7237</strain>
    </source>
</reference>
<feature type="domain" description="Peptidase S54 rhomboid" evidence="8">
    <location>
        <begin position="120"/>
        <end position="252"/>
    </location>
</feature>
<evidence type="ECO:0000256" key="4">
    <source>
        <dbReference type="ARBA" id="ARBA00022801"/>
    </source>
</evidence>
<accession>A0ABV8HTR0</accession>
<keyword evidence="3 7" id="KW-0812">Transmembrane</keyword>
<dbReference type="InterPro" id="IPR022764">
    <property type="entry name" value="Peptidase_S54_rhomboid_dom"/>
</dbReference>
<evidence type="ECO:0000259" key="8">
    <source>
        <dbReference type="Pfam" id="PF01694"/>
    </source>
</evidence>
<feature type="transmembrane region" description="Helical" evidence="7">
    <location>
        <begin position="262"/>
        <end position="284"/>
    </location>
</feature>
<dbReference type="PANTHER" id="PTHR43731:SF14">
    <property type="entry name" value="PRESENILIN-ASSOCIATED RHOMBOID-LIKE PROTEIN, MITOCHONDRIAL"/>
    <property type="match status" value="1"/>
</dbReference>
<feature type="transmembrane region" description="Helical" evidence="7">
    <location>
        <begin position="189"/>
        <end position="209"/>
    </location>
</feature>
<evidence type="ECO:0000313" key="9">
    <source>
        <dbReference type="EMBL" id="MFC4034195.1"/>
    </source>
</evidence>
<comment type="subcellular location">
    <subcellularLocation>
        <location evidence="1">Membrane</location>
        <topology evidence="1">Multi-pass membrane protein</topology>
    </subcellularLocation>
</comment>
<feature type="transmembrane region" description="Helical" evidence="7">
    <location>
        <begin position="216"/>
        <end position="233"/>
    </location>
</feature>
<keyword evidence="5 7" id="KW-1133">Transmembrane helix</keyword>
<feature type="transmembrane region" description="Helical" evidence="7">
    <location>
        <begin position="239"/>
        <end position="255"/>
    </location>
</feature>
<dbReference type="Pfam" id="PF01694">
    <property type="entry name" value="Rhomboid"/>
    <property type="match status" value="1"/>
</dbReference>
<comment type="similarity">
    <text evidence="2">Belongs to the peptidase S54 family.</text>
</comment>
<dbReference type="RefSeq" id="WP_386431914.1">
    <property type="nucleotide sequence ID" value="NZ_JBHSBB010000014.1"/>
</dbReference>
<keyword evidence="4" id="KW-0378">Hydrolase</keyword>
<dbReference type="PANTHER" id="PTHR43731">
    <property type="entry name" value="RHOMBOID PROTEASE"/>
    <property type="match status" value="1"/>
</dbReference>
<evidence type="ECO:0000256" key="1">
    <source>
        <dbReference type="ARBA" id="ARBA00004141"/>
    </source>
</evidence>
<sequence length="288" mass="31023">MDQQLVSCYRHPDRETGISCTRCDRPICPECMVNASVGFQCRECVGREARARVQPRTVAGGTVAADPVLITKILIGLNIAVFLLELRLGDRLLRDLGLYAACGTDVTGQQVCVGVAHGPDDWYRVLTSAFVHERAFPPAHILFNMLSLWWIGAPLERLLGRSRYLALYLVSALAGSAAVLLLAPDVNTIGASGAIFGLFGATAIFMRRLRYDMRPILALLVLNIIFSFTWSGISWQGHAGGLIGGTLIAVGLAYAPRDRRTLVQWGTCAAVLVASVVVSAIAVAQVTS</sequence>
<dbReference type="SUPFAM" id="SSF144091">
    <property type="entry name" value="Rhomboid-like"/>
    <property type="match status" value="1"/>
</dbReference>
<evidence type="ECO:0000256" key="2">
    <source>
        <dbReference type="ARBA" id="ARBA00009045"/>
    </source>
</evidence>
<evidence type="ECO:0000256" key="5">
    <source>
        <dbReference type="ARBA" id="ARBA00022989"/>
    </source>
</evidence>
<dbReference type="GO" id="GO:0008233">
    <property type="term" value="F:peptidase activity"/>
    <property type="evidence" value="ECO:0007669"/>
    <property type="project" value="UniProtKB-KW"/>
</dbReference>
<gene>
    <name evidence="9" type="ORF">ACFO3J_22350</name>
</gene>